<proteinExistence type="predicted"/>
<comment type="caution">
    <text evidence="2">The sequence shown here is derived from an EMBL/GenBank/DDBJ whole genome shotgun (WGS) entry which is preliminary data.</text>
</comment>
<gene>
    <name evidence="2" type="ORF">LCGC14_2347300</name>
</gene>
<evidence type="ECO:0000256" key="1">
    <source>
        <dbReference type="SAM" id="MobiDB-lite"/>
    </source>
</evidence>
<sequence length="204" mass="22462">SCIESVIPSDIIKSASVQCDKTLASGDGKPLEDRVRDMLTAFDELGVSKDMIEARLQHKLTAIVPQELVQLTQIYRSIKDGVAPREDFFSLKVAPGKTEPPEKSERKPSTHKCAFPDCDFETQSERGLKKHTAQQHPLPETEPVVPDPWAGLKNARENKDLGGEDAYAVACEAVFGEKERTPQTAEEAKSVTVYMHQIAESGAE</sequence>
<feature type="non-terminal residue" evidence="2">
    <location>
        <position position="1"/>
    </location>
</feature>
<feature type="region of interest" description="Disordered" evidence="1">
    <location>
        <begin position="124"/>
        <end position="162"/>
    </location>
</feature>
<dbReference type="EMBL" id="LAZR01034097">
    <property type="protein sequence ID" value="KKL46268.1"/>
    <property type="molecule type" value="Genomic_DNA"/>
</dbReference>
<protein>
    <submittedName>
        <fullName evidence="2">Uncharacterized protein</fullName>
    </submittedName>
</protein>
<name>A0A0F9CA72_9ZZZZ</name>
<reference evidence="2" key="1">
    <citation type="journal article" date="2015" name="Nature">
        <title>Complex archaea that bridge the gap between prokaryotes and eukaryotes.</title>
        <authorList>
            <person name="Spang A."/>
            <person name="Saw J.H."/>
            <person name="Jorgensen S.L."/>
            <person name="Zaremba-Niedzwiedzka K."/>
            <person name="Martijn J."/>
            <person name="Lind A.E."/>
            <person name="van Eijk R."/>
            <person name="Schleper C."/>
            <person name="Guy L."/>
            <person name="Ettema T.J."/>
        </authorList>
    </citation>
    <scope>NUCLEOTIDE SEQUENCE</scope>
</reference>
<dbReference type="AlphaFoldDB" id="A0A0F9CA72"/>
<accession>A0A0F9CA72</accession>
<organism evidence="2">
    <name type="scientific">marine sediment metagenome</name>
    <dbReference type="NCBI Taxonomy" id="412755"/>
    <lineage>
        <taxon>unclassified sequences</taxon>
        <taxon>metagenomes</taxon>
        <taxon>ecological metagenomes</taxon>
    </lineage>
</organism>
<evidence type="ECO:0000313" key="2">
    <source>
        <dbReference type="EMBL" id="KKL46268.1"/>
    </source>
</evidence>